<protein>
    <submittedName>
        <fullName evidence="1">Uncharacterized protein</fullName>
    </submittedName>
</protein>
<proteinExistence type="predicted"/>
<reference evidence="1" key="1">
    <citation type="journal article" date="2020" name="Stud. Mycol.">
        <title>101 Dothideomycetes genomes: a test case for predicting lifestyles and emergence of pathogens.</title>
        <authorList>
            <person name="Haridas S."/>
            <person name="Albert R."/>
            <person name="Binder M."/>
            <person name="Bloem J."/>
            <person name="Labutti K."/>
            <person name="Salamov A."/>
            <person name="Andreopoulos B."/>
            <person name="Baker S."/>
            <person name="Barry K."/>
            <person name="Bills G."/>
            <person name="Bluhm B."/>
            <person name="Cannon C."/>
            <person name="Castanera R."/>
            <person name="Culley D."/>
            <person name="Daum C."/>
            <person name="Ezra D."/>
            <person name="Gonzalez J."/>
            <person name="Henrissat B."/>
            <person name="Kuo A."/>
            <person name="Liang C."/>
            <person name="Lipzen A."/>
            <person name="Lutzoni F."/>
            <person name="Magnuson J."/>
            <person name="Mondo S."/>
            <person name="Nolan M."/>
            <person name="Ohm R."/>
            <person name="Pangilinan J."/>
            <person name="Park H.-J."/>
            <person name="Ramirez L."/>
            <person name="Alfaro M."/>
            <person name="Sun H."/>
            <person name="Tritt A."/>
            <person name="Yoshinaga Y."/>
            <person name="Zwiers L.-H."/>
            <person name="Turgeon B."/>
            <person name="Goodwin S."/>
            <person name="Spatafora J."/>
            <person name="Crous P."/>
            <person name="Grigoriev I."/>
        </authorList>
    </citation>
    <scope>NUCLEOTIDE SEQUENCE</scope>
    <source>
        <strain evidence="1">ATCC 200398</strain>
    </source>
</reference>
<dbReference type="EMBL" id="MU003517">
    <property type="protein sequence ID" value="KAF2468122.1"/>
    <property type="molecule type" value="Genomic_DNA"/>
</dbReference>
<evidence type="ECO:0000313" key="1">
    <source>
        <dbReference type="EMBL" id="KAF2468122.1"/>
    </source>
</evidence>
<comment type="caution">
    <text evidence="1">The sequence shown here is derived from an EMBL/GenBank/DDBJ whole genome shotgun (WGS) entry which is preliminary data.</text>
</comment>
<accession>A0ACB6QMM2</accession>
<sequence>PKIPESEEQLSFSRPYSPPKHEPALPKFDDSRSPTPTAQPKDSSAEPSFPVKSPPKPEAVNRLIEDDRPPAPTPPPTRVRTRHSPAFEETDDDDEDSLIQPRLRGEIATLSRDPSRGLSYPPQAQQSRVFASRVPVEHYSNPPPPQPAPPPGYHPRYYPPTAPPYYHNQNHTLSMSQSGGYPNVSPYGPPSHASSPYQDAWGQYPPSFPQYGSPPMQRQDSLGSRDFPMSPPSMEHNSAIEDDTIDVFSRISQAIPDLHLLLAKYKETHGQLGVREELLRRADFEQQEKLRSKDSEIMHLKEKVSNLESKHSGDASRLRLEIGNMEEQMKELKEQIAETDTFRKEAEVTRLALDAAKTAWEAKHKELESINANLEKTSTEERERLQKEFEDWRVTATAKHDAENIALAIQFDKKLKEADVLAEKLRQEATAAFVQEKDELRSEHQRQQRERESSFDRVRKELETKLSMAQKDREELLKSERESREVWEVERNTLITGHQEDRDSLRRGWEEQRELMESQHKKNKEESDKAWIELHADANRRAEEEKAKVEQLTREKEELQKRFDELKAELEKEKEVIRSVAGTLESEKGRLEKLLASYGDVTEIKSRGDTYYLVSFSQLQKQIVDLATTHFVHLPVSPPPDVLANIPPELPSFLGDTVASRQLRAAYVAHTVSKMVTFRVFGPFLFSLGRRYDKADSLFSSMSNHIRDKSTRKEAIWRQQTLLAAFTSSGAKQRINTAAGTVVDEIVTAVKYFADPKEEEGIRIAVRRIVKLAAETWRFARLERELITATMPAVQDEAHGFTGLEYWPAYNPENTPIPSLVGTVEELNEQPKLLLRLFPVIYREPRHECFRSSEDEKPDKGCVYHHGLALYDDAEPVVARAEELRQAGLPPITNTSPTAADFPPPMIPPPRKPPPPTPEIAGEDQIKSPVLPPCPSQATELR</sequence>
<feature type="non-terminal residue" evidence="1">
    <location>
        <position position="1"/>
    </location>
</feature>
<dbReference type="Proteomes" id="UP000799755">
    <property type="component" value="Unassembled WGS sequence"/>
</dbReference>
<evidence type="ECO:0000313" key="2">
    <source>
        <dbReference type="Proteomes" id="UP000799755"/>
    </source>
</evidence>
<feature type="non-terminal residue" evidence="1">
    <location>
        <position position="942"/>
    </location>
</feature>
<organism evidence="1 2">
    <name type="scientific">Lindgomyces ingoldianus</name>
    <dbReference type="NCBI Taxonomy" id="673940"/>
    <lineage>
        <taxon>Eukaryota</taxon>
        <taxon>Fungi</taxon>
        <taxon>Dikarya</taxon>
        <taxon>Ascomycota</taxon>
        <taxon>Pezizomycotina</taxon>
        <taxon>Dothideomycetes</taxon>
        <taxon>Pleosporomycetidae</taxon>
        <taxon>Pleosporales</taxon>
        <taxon>Lindgomycetaceae</taxon>
        <taxon>Lindgomyces</taxon>
    </lineage>
</organism>
<gene>
    <name evidence="1" type="ORF">BDR25DRAFT_57887</name>
</gene>
<keyword evidence="2" id="KW-1185">Reference proteome</keyword>
<name>A0ACB6QMM2_9PLEO</name>